<dbReference type="GO" id="GO:0005524">
    <property type="term" value="F:ATP binding"/>
    <property type="evidence" value="ECO:0007669"/>
    <property type="project" value="UniProtKB-KW"/>
</dbReference>
<keyword evidence="1" id="KW-0813">Transport</keyword>
<dbReference type="InterPro" id="IPR003439">
    <property type="entry name" value="ABC_transporter-like_ATP-bd"/>
</dbReference>
<evidence type="ECO:0000256" key="4">
    <source>
        <dbReference type="SAM" id="MobiDB-lite"/>
    </source>
</evidence>
<dbReference type="PROSITE" id="PS50893">
    <property type="entry name" value="ABC_TRANSPORTER_2"/>
    <property type="match status" value="2"/>
</dbReference>
<dbReference type="InterPro" id="IPR003593">
    <property type="entry name" value="AAA+_ATPase"/>
</dbReference>
<evidence type="ECO:0000259" key="5">
    <source>
        <dbReference type="PROSITE" id="PS50893"/>
    </source>
</evidence>
<evidence type="ECO:0000313" key="6">
    <source>
        <dbReference type="EMBL" id="WLI73951.1"/>
    </source>
</evidence>
<feature type="domain" description="ABC transporter" evidence="5">
    <location>
        <begin position="11"/>
        <end position="260"/>
    </location>
</feature>
<dbReference type="EMBL" id="CP131913">
    <property type="protein sequence ID" value="WLI73951.1"/>
    <property type="molecule type" value="Genomic_DNA"/>
</dbReference>
<dbReference type="InterPro" id="IPR013563">
    <property type="entry name" value="Oligopep_ABC_C"/>
</dbReference>
<evidence type="ECO:0000256" key="2">
    <source>
        <dbReference type="ARBA" id="ARBA00022741"/>
    </source>
</evidence>
<dbReference type="RefSeq" id="WP_305501775.1">
    <property type="nucleotide sequence ID" value="NZ_CP131913.1"/>
</dbReference>
<dbReference type="CDD" id="cd03257">
    <property type="entry name" value="ABC_NikE_OppD_transporters"/>
    <property type="match status" value="2"/>
</dbReference>
<keyword evidence="2" id="KW-0547">Nucleotide-binding</keyword>
<dbReference type="Gene3D" id="3.40.50.300">
    <property type="entry name" value="P-loop containing nucleotide triphosphate hydrolases"/>
    <property type="match status" value="2"/>
</dbReference>
<evidence type="ECO:0000256" key="1">
    <source>
        <dbReference type="ARBA" id="ARBA00022448"/>
    </source>
</evidence>
<dbReference type="NCBIfam" id="NF008453">
    <property type="entry name" value="PRK11308.1"/>
    <property type="match status" value="2"/>
</dbReference>
<keyword evidence="7" id="KW-1185">Reference proteome</keyword>
<protein>
    <submittedName>
        <fullName evidence="6">ABC transporter ATP-binding protein</fullName>
    </submittedName>
</protein>
<dbReference type="PANTHER" id="PTHR43776">
    <property type="entry name" value="TRANSPORT ATP-BINDING PROTEIN"/>
    <property type="match status" value="1"/>
</dbReference>
<organism evidence="6 7">
    <name type="scientific">Halomonas alkalicola</name>
    <dbReference type="NCBI Taxonomy" id="1930622"/>
    <lineage>
        <taxon>Bacteria</taxon>
        <taxon>Pseudomonadati</taxon>
        <taxon>Pseudomonadota</taxon>
        <taxon>Gammaproteobacteria</taxon>
        <taxon>Oceanospirillales</taxon>
        <taxon>Halomonadaceae</taxon>
        <taxon>Halomonas</taxon>
    </lineage>
</organism>
<feature type="domain" description="ABC transporter" evidence="5">
    <location>
        <begin position="361"/>
        <end position="603"/>
    </location>
</feature>
<feature type="region of interest" description="Disordered" evidence="4">
    <location>
        <begin position="272"/>
        <end position="310"/>
    </location>
</feature>
<name>A0ABY9H622_9GAMM</name>
<dbReference type="Pfam" id="PF08352">
    <property type="entry name" value="oligo_HPY"/>
    <property type="match status" value="2"/>
</dbReference>
<dbReference type="NCBIfam" id="NF007739">
    <property type="entry name" value="PRK10419.1"/>
    <property type="match status" value="2"/>
</dbReference>
<dbReference type="PANTHER" id="PTHR43776:SF8">
    <property type="entry name" value="ABC TRANSPORTER, ATP-BINDING PROTEIN"/>
    <property type="match status" value="1"/>
</dbReference>
<dbReference type="InterPro" id="IPR027417">
    <property type="entry name" value="P-loop_NTPase"/>
</dbReference>
<accession>A0ABY9H622</accession>
<dbReference type="SUPFAM" id="SSF52540">
    <property type="entry name" value="P-loop containing nucleoside triphosphate hydrolases"/>
    <property type="match status" value="2"/>
</dbReference>
<dbReference type="NCBIfam" id="TIGR01727">
    <property type="entry name" value="oligo_HPY"/>
    <property type="match status" value="1"/>
</dbReference>
<reference evidence="6 7" key="1">
    <citation type="submission" date="2023-08" db="EMBL/GenBank/DDBJ databases">
        <title>Transcriptome Analysis of Halomonas alkalicola CICC 11012s to Identify the Genes Involved in Alkaline Tolerances.</title>
        <authorList>
            <person name="Zhai L."/>
        </authorList>
    </citation>
    <scope>NUCLEOTIDE SEQUENCE [LARGE SCALE GENOMIC DNA]</scope>
    <source>
        <strain evidence="6 7">CICC 11012s</strain>
    </source>
</reference>
<sequence length="685" mass="74705">MAGTTAGETLLRVEELALHYRTRGGAVRAVDGVSFDVKRGEALVILGESGCGKSSLARAMMRLLPRNLAHHSGRVSLGDAPISELSDERFRREVQWSRMALVMQASMNALNPVVKVGEQVAEPLRELKRWPRRRALERAAEVFQRVGLPLDFMARYPFELSGGMRQRAVLAMALVAEPELVILDEPTSALDVLTQAAIMNVLKEIKAEQGTSFILITHDVATSSELADRVALMYAGELVEASSAARFFAEPAHPYSRLLMKSVPRLHERERPRAIPGQPPSLLACSTRQPAAASPRAAPSASPAATRRPRRLFREGAHGRQRVKGRARAAIGCAAGCMRRAGEVSMAETPLVEARGLHTWFELRQWGFLRVGAVRAVDDVSFTLARGEAVAFVGESGCGKSSLVRTLLGLHRPTRGEVRFEGESLAGLKGAALKAWRARVGYVQQDPFGALPPFLDVRRILAEPLKIHGVTDRAERERRIRAALAEVRLTPVEEFLGKFPHMLSGGQQQRVVIARALILEPALVIADEPVSMLDASVRVEILELLRGIQRDRGLTLAFVTHDLATVRHYAERIFVLYAGKVVESAPVDDLLDAPQHPYTRALLAALSDPDAANATRLREVPAGEPPSLIDPPAGCRFHPRCPQAMAGLCDREVPPEFMPRSDHGAACWLHQPGGEGEAQAAGPGR</sequence>
<proteinExistence type="predicted"/>
<dbReference type="Proteomes" id="UP001235344">
    <property type="component" value="Chromosome"/>
</dbReference>
<dbReference type="Pfam" id="PF00005">
    <property type="entry name" value="ABC_tran"/>
    <property type="match status" value="2"/>
</dbReference>
<feature type="compositionally biased region" description="Low complexity" evidence="4">
    <location>
        <begin position="290"/>
        <end position="306"/>
    </location>
</feature>
<gene>
    <name evidence="6" type="ORF">B6N23_03210</name>
</gene>
<dbReference type="PROSITE" id="PS00211">
    <property type="entry name" value="ABC_TRANSPORTER_1"/>
    <property type="match status" value="2"/>
</dbReference>
<evidence type="ECO:0000313" key="7">
    <source>
        <dbReference type="Proteomes" id="UP001235344"/>
    </source>
</evidence>
<dbReference type="InterPro" id="IPR017871">
    <property type="entry name" value="ABC_transporter-like_CS"/>
</dbReference>
<evidence type="ECO:0000256" key="3">
    <source>
        <dbReference type="ARBA" id="ARBA00022840"/>
    </source>
</evidence>
<dbReference type="SMART" id="SM00382">
    <property type="entry name" value="AAA"/>
    <property type="match status" value="2"/>
</dbReference>
<keyword evidence="3 6" id="KW-0067">ATP-binding</keyword>
<dbReference type="InterPro" id="IPR050319">
    <property type="entry name" value="ABC_transp_ATP-bind"/>
</dbReference>